<sequence length="195" mass="22249">MEKNVSNEKQHEGSFDSNDKEPFANKLKMLMRGRTVRRCSEDWGINLSTLKNYFSRPDAKPRYEVLSKISNVEGVSVEWLLGEKDSFESKNKRCGITVEERQWHKRLSEMLFLLGENELEALTKQLTMKGLVTILYLLNDDNIRLLQLPSVLKEQILTAHQANSAEALNNNKVCASPEAEKSTQLGLTSKHKKAV</sequence>
<accession>A0A068Z4Y8</accession>
<dbReference type="Proteomes" id="UP000042738">
    <property type="component" value="Chromosome"/>
</dbReference>
<dbReference type="EMBL" id="CP050855">
    <property type="protein sequence ID" value="QLH63082.1"/>
    <property type="molecule type" value="Genomic_DNA"/>
</dbReference>
<dbReference type="RefSeq" id="WP_052447726.1">
    <property type="nucleotide sequence ID" value="NZ_CP050855.1"/>
</dbReference>
<organism evidence="1 2">
    <name type="scientific">Serratia symbiotica</name>
    <dbReference type="NCBI Taxonomy" id="138074"/>
    <lineage>
        <taxon>Bacteria</taxon>
        <taxon>Pseudomonadati</taxon>
        <taxon>Pseudomonadota</taxon>
        <taxon>Gammaproteobacteria</taxon>
        <taxon>Enterobacterales</taxon>
        <taxon>Yersiniaceae</taxon>
        <taxon>Serratia</taxon>
    </lineage>
</organism>
<evidence type="ECO:0000313" key="2">
    <source>
        <dbReference type="Proteomes" id="UP000042738"/>
    </source>
</evidence>
<dbReference type="GeneID" id="93736688"/>
<dbReference type="Gene3D" id="1.10.260.40">
    <property type="entry name" value="lambda repressor-like DNA-binding domains"/>
    <property type="match status" value="1"/>
</dbReference>
<name>A0A068Z4Y8_9GAMM</name>
<dbReference type="AlphaFoldDB" id="A0A068Z4Y8"/>
<protein>
    <submittedName>
        <fullName evidence="1">Uncharacterized protein</fullName>
    </submittedName>
</protein>
<dbReference type="SUPFAM" id="SSF47413">
    <property type="entry name" value="lambda repressor-like DNA-binding domains"/>
    <property type="match status" value="1"/>
</dbReference>
<reference evidence="1 2" key="1">
    <citation type="journal article" date="2014" name="Genome Announc.">
        <title>Whole-Genome Sequence of Serratia symbiotica Strain CWBI-2.3T, a Free-Living Symbiont of the Black Bean Aphid Aphis fabae.</title>
        <authorList>
            <person name="Foray V."/>
            <person name="Grigorescu A.S."/>
            <person name="Sabri A."/>
            <person name="Haubruge E."/>
            <person name="Lognay G."/>
            <person name="Francis F."/>
            <person name="Fauconnier M.L."/>
            <person name="Hance T."/>
            <person name="Thonart P."/>
        </authorList>
    </citation>
    <scope>NUCLEOTIDE SEQUENCE [LARGE SCALE GENOMIC DNA]</scope>
    <source>
        <strain evidence="1">CWBI-2.3</strain>
    </source>
</reference>
<dbReference type="InterPro" id="IPR010982">
    <property type="entry name" value="Lambda_DNA-bd_dom_sf"/>
</dbReference>
<proteinExistence type="predicted"/>
<gene>
    <name evidence="1" type="ORF">SYMBAF_09295</name>
</gene>
<dbReference type="GO" id="GO:0003677">
    <property type="term" value="F:DNA binding"/>
    <property type="evidence" value="ECO:0007669"/>
    <property type="project" value="InterPro"/>
</dbReference>
<dbReference type="STRING" id="138074.SYMBAF_20119"/>
<evidence type="ECO:0000313" key="1">
    <source>
        <dbReference type="EMBL" id="QLH63082.1"/>
    </source>
</evidence>